<accession>A0A1G6PW95</accession>
<evidence type="ECO:0000256" key="7">
    <source>
        <dbReference type="SAM" id="Phobius"/>
    </source>
</evidence>
<organism evidence="9 10">
    <name type="scientific">Algoriphagus faecimaris</name>
    <dbReference type="NCBI Taxonomy" id="686796"/>
    <lineage>
        <taxon>Bacteria</taxon>
        <taxon>Pseudomonadati</taxon>
        <taxon>Bacteroidota</taxon>
        <taxon>Cytophagia</taxon>
        <taxon>Cytophagales</taxon>
        <taxon>Cyclobacteriaceae</taxon>
        <taxon>Algoriphagus</taxon>
    </lineage>
</organism>
<dbReference type="InterPro" id="IPR050445">
    <property type="entry name" value="Bact_polysacc_biosynth/exp"/>
</dbReference>
<dbReference type="EMBL" id="FNAC01000007">
    <property type="protein sequence ID" value="SDC84393.1"/>
    <property type="molecule type" value="Genomic_DNA"/>
</dbReference>
<evidence type="ECO:0000313" key="10">
    <source>
        <dbReference type="Proteomes" id="UP000199060"/>
    </source>
</evidence>
<feature type="coiled-coil region" evidence="6">
    <location>
        <begin position="228"/>
        <end position="262"/>
    </location>
</feature>
<feature type="domain" description="Polysaccharide chain length determinant N-terminal" evidence="8">
    <location>
        <begin position="13"/>
        <end position="81"/>
    </location>
</feature>
<dbReference type="PANTHER" id="PTHR32309:SF13">
    <property type="entry name" value="FERRIC ENTEROBACTIN TRANSPORT PROTEIN FEPE"/>
    <property type="match status" value="1"/>
</dbReference>
<dbReference type="Pfam" id="PF02706">
    <property type="entry name" value="Wzz"/>
    <property type="match status" value="1"/>
</dbReference>
<keyword evidence="6" id="KW-0175">Coiled coil</keyword>
<dbReference type="PANTHER" id="PTHR32309">
    <property type="entry name" value="TYROSINE-PROTEIN KINASE"/>
    <property type="match status" value="1"/>
</dbReference>
<dbReference type="InterPro" id="IPR003856">
    <property type="entry name" value="LPS_length_determ_N"/>
</dbReference>
<protein>
    <submittedName>
        <fullName evidence="9">Chain length determinant protein</fullName>
    </submittedName>
</protein>
<keyword evidence="2" id="KW-1003">Cell membrane</keyword>
<feature type="transmembrane region" description="Helical" evidence="7">
    <location>
        <begin position="28"/>
        <end position="48"/>
    </location>
</feature>
<evidence type="ECO:0000256" key="1">
    <source>
        <dbReference type="ARBA" id="ARBA00004651"/>
    </source>
</evidence>
<keyword evidence="3 7" id="KW-0812">Transmembrane</keyword>
<dbReference type="AlphaFoldDB" id="A0A1G6PW95"/>
<evidence type="ECO:0000313" key="9">
    <source>
        <dbReference type="EMBL" id="SDC84393.1"/>
    </source>
</evidence>
<dbReference type="GO" id="GO:0005886">
    <property type="term" value="C:plasma membrane"/>
    <property type="evidence" value="ECO:0007669"/>
    <property type="project" value="UniProtKB-SubCell"/>
</dbReference>
<dbReference type="GO" id="GO:0004713">
    <property type="term" value="F:protein tyrosine kinase activity"/>
    <property type="evidence" value="ECO:0007669"/>
    <property type="project" value="TreeGrafter"/>
</dbReference>
<comment type="subcellular location">
    <subcellularLocation>
        <location evidence="1">Cell membrane</location>
        <topology evidence="1">Multi-pass membrane protein</topology>
    </subcellularLocation>
</comment>
<evidence type="ECO:0000259" key="8">
    <source>
        <dbReference type="Pfam" id="PF02706"/>
    </source>
</evidence>
<keyword evidence="5 7" id="KW-0472">Membrane</keyword>
<evidence type="ECO:0000256" key="6">
    <source>
        <dbReference type="SAM" id="Coils"/>
    </source>
</evidence>
<dbReference type="RefSeq" id="WP_087938266.1">
    <property type="nucleotide sequence ID" value="NZ_FNAC01000007.1"/>
</dbReference>
<name>A0A1G6PW95_9BACT</name>
<proteinExistence type="predicted"/>
<sequence>MTSQKTKQILERNQFSFINLLRLLRFRLYLLLITISIVLIFGLGFYAASPNSYQLNTVLLVESNVQSGNSGGLGALAQMSGVNIGSANSDQAFLDPKLYPVIVQSKPFLKELMFTKVKSEIYPDSLSLFKYLVETKPENEIIKFLKSPLSILKGTPQIDESLLNEDSIRGKYAPLELYAMGQIGKRISITTEGNLLTLGTDMPEAELSYQFSKMVRELLEKYTSRYVLEKQSNQVSYLEGQNAIAEQNYRVAQNLLTRFKEQNQGVVLESLRAREQNLSAESNLKFDLFRTISQELELAKIKLNSLRPIFSEIEPPYILNRPTAPKLPLTIAFSIIFGFFLGLAVIFLSYMRQYFQIHKSN</sequence>
<evidence type="ECO:0000256" key="4">
    <source>
        <dbReference type="ARBA" id="ARBA00022989"/>
    </source>
</evidence>
<dbReference type="STRING" id="686796.SAMN04488104_100784"/>
<evidence type="ECO:0000256" key="3">
    <source>
        <dbReference type="ARBA" id="ARBA00022692"/>
    </source>
</evidence>
<dbReference type="OrthoDB" id="1522571at2"/>
<feature type="transmembrane region" description="Helical" evidence="7">
    <location>
        <begin position="329"/>
        <end position="351"/>
    </location>
</feature>
<keyword evidence="4 7" id="KW-1133">Transmembrane helix</keyword>
<evidence type="ECO:0000256" key="2">
    <source>
        <dbReference type="ARBA" id="ARBA00022475"/>
    </source>
</evidence>
<evidence type="ECO:0000256" key="5">
    <source>
        <dbReference type="ARBA" id="ARBA00023136"/>
    </source>
</evidence>
<reference evidence="10" key="1">
    <citation type="submission" date="2016-10" db="EMBL/GenBank/DDBJ databases">
        <authorList>
            <person name="Varghese N."/>
            <person name="Submissions S."/>
        </authorList>
    </citation>
    <scope>NUCLEOTIDE SEQUENCE [LARGE SCALE GENOMIC DNA]</scope>
    <source>
        <strain evidence="10">DSM 23095</strain>
    </source>
</reference>
<dbReference type="Proteomes" id="UP000199060">
    <property type="component" value="Unassembled WGS sequence"/>
</dbReference>
<gene>
    <name evidence="9" type="ORF">SAMN04488104_100784</name>
</gene>
<keyword evidence="10" id="KW-1185">Reference proteome</keyword>